<evidence type="ECO:0000313" key="3">
    <source>
        <dbReference type="Proteomes" id="UP001054889"/>
    </source>
</evidence>
<comment type="caution">
    <text evidence="2">The sequence shown here is derived from an EMBL/GenBank/DDBJ whole genome shotgun (WGS) entry which is preliminary data.</text>
</comment>
<dbReference type="AlphaFoldDB" id="A0AAV5ED71"/>
<evidence type="ECO:0000256" key="1">
    <source>
        <dbReference type="SAM" id="MobiDB-lite"/>
    </source>
</evidence>
<protein>
    <submittedName>
        <fullName evidence="2">Uncharacterized protein</fullName>
    </submittedName>
</protein>
<organism evidence="2 3">
    <name type="scientific">Eleusine coracana subsp. coracana</name>
    <dbReference type="NCBI Taxonomy" id="191504"/>
    <lineage>
        <taxon>Eukaryota</taxon>
        <taxon>Viridiplantae</taxon>
        <taxon>Streptophyta</taxon>
        <taxon>Embryophyta</taxon>
        <taxon>Tracheophyta</taxon>
        <taxon>Spermatophyta</taxon>
        <taxon>Magnoliopsida</taxon>
        <taxon>Liliopsida</taxon>
        <taxon>Poales</taxon>
        <taxon>Poaceae</taxon>
        <taxon>PACMAD clade</taxon>
        <taxon>Chloridoideae</taxon>
        <taxon>Cynodonteae</taxon>
        <taxon>Eleusininae</taxon>
        <taxon>Eleusine</taxon>
    </lineage>
</organism>
<dbReference type="EMBL" id="BQKI01000075">
    <property type="protein sequence ID" value="GJN20445.1"/>
    <property type="molecule type" value="Genomic_DNA"/>
</dbReference>
<feature type="region of interest" description="Disordered" evidence="1">
    <location>
        <begin position="1"/>
        <end position="20"/>
    </location>
</feature>
<name>A0AAV5ED71_ELECO</name>
<reference evidence="2" key="1">
    <citation type="journal article" date="2018" name="DNA Res.">
        <title>Multiple hybrid de novo genome assembly of finger millet, an orphan allotetraploid crop.</title>
        <authorList>
            <person name="Hatakeyama M."/>
            <person name="Aluri S."/>
            <person name="Balachadran M.T."/>
            <person name="Sivarajan S.R."/>
            <person name="Patrignani A."/>
            <person name="Gruter S."/>
            <person name="Poveda L."/>
            <person name="Shimizu-Inatsugi R."/>
            <person name="Baeten J."/>
            <person name="Francoijs K.J."/>
            <person name="Nataraja K.N."/>
            <person name="Reddy Y.A.N."/>
            <person name="Phadnis S."/>
            <person name="Ravikumar R.L."/>
            <person name="Schlapbach R."/>
            <person name="Sreeman S.M."/>
            <person name="Shimizu K.K."/>
        </authorList>
    </citation>
    <scope>NUCLEOTIDE SEQUENCE</scope>
</reference>
<sequence length="229" mass="25482">MRWRRASLQDPGDHDSGGNALEHAYQELSPDCRLAHLVCLTNHRASCLHCSSSTKYSATNNRVLEEGVLEIEEDVKAIIEPFVDYGKHAQHRERLGRVKMARLAIGSVLAVATPFVHSKWASFLRIQSEVEVVKDAVQAVAEVVEEAATLTEKVSSEIVEQLPEGGRLRPVAVLLEHASKQVAEEAHLAKDIIHKVDEIEEDVKAIIEPFVDHGKHAKEKAQQQRSKNV</sequence>
<reference evidence="2" key="2">
    <citation type="submission" date="2021-12" db="EMBL/GenBank/DDBJ databases">
        <title>Resequencing data analysis of finger millet.</title>
        <authorList>
            <person name="Hatakeyama M."/>
            <person name="Aluri S."/>
            <person name="Balachadran M.T."/>
            <person name="Sivarajan S.R."/>
            <person name="Poveda L."/>
            <person name="Shimizu-Inatsugi R."/>
            <person name="Schlapbach R."/>
            <person name="Sreeman S.M."/>
            <person name="Shimizu K.K."/>
        </authorList>
    </citation>
    <scope>NUCLEOTIDE SEQUENCE</scope>
</reference>
<proteinExistence type="predicted"/>
<evidence type="ECO:0000313" key="2">
    <source>
        <dbReference type="EMBL" id="GJN20445.1"/>
    </source>
</evidence>
<dbReference type="PANTHER" id="PTHR33735:SF10">
    <property type="entry name" value="EXPRESSED PROTEIN"/>
    <property type="match status" value="1"/>
</dbReference>
<keyword evidence="3" id="KW-1185">Reference proteome</keyword>
<dbReference type="PANTHER" id="PTHR33735">
    <property type="entry name" value="EXPRESSED PROTEIN"/>
    <property type="match status" value="1"/>
</dbReference>
<dbReference type="Proteomes" id="UP001054889">
    <property type="component" value="Unassembled WGS sequence"/>
</dbReference>
<accession>A0AAV5ED71</accession>
<gene>
    <name evidence="2" type="primary">gb07824</name>
    <name evidence="2" type="ORF">PR202_gb07824</name>
</gene>